<protein>
    <submittedName>
        <fullName evidence="1">Uncharacterized protein</fullName>
    </submittedName>
</protein>
<organism evidence="1">
    <name type="scientific">Arundo donax</name>
    <name type="common">Giant reed</name>
    <name type="synonym">Donax arundinaceus</name>
    <dbReference type="NCBI Taxonomy" id="35708"/>
    <lineage>
        <taxon>Eukaryota</taxon>
        <taxon>Viridiplantae</taxon>
        <taxon>Streptophyta</taxon>
        <taxon>Embryophyta</taxon>
        <taxon>Tracheophyta</taxon>
        <taxon>Spermatophyta</taxon>
        <taxon>Magnoliopsida</taxon>
        <taxon>Liliopsida</taxon>
        <taxon>Poales</taxon>
        <taxon>Poaceae</taxon>
        <taxon>PACMAD clade</taxon>
        <taxon>Arundinoideae</taxon>
        <taxon>Arundineae</taxon>
        <taxon>Arundo</taxon>
    </lineage>
</organism>
<dbReference type="AlphaFoldDB" id="A0A0A9AXT7"/>
<sequence>MMLAVLCGRLSEEITEGLL</sequence>
<name>A0A0A9AXT7_ARUDO</name>
<dbReference type="EMBL" id="GBRH01241954">
    <property type="protein sequence ID" value="JAD55941.1"/>
    <property type="molecule type" value="Transcribed_RNA"/>
</dbReference>
<evidence type="ECO:0000313" key="1">
    <source>
        <dbReference type="EMBL" id="JAD55941.1"/>
    </source>
</evidence>
<reference evidence="1" key="1">
    <citation type="submission" date="2014-09" db="EMBL/GenBank/DDBJ databases">
        <authorList>
            <person name="Magalhaes I.L.F."/>
            <person name="Oliveira U."/>
            <person name="Santos F.R."/>
            <person name="Vidigal T.H.D.A."/>
            <person name="Brescovit A.D."/>
            <person name="Santos A.J."/>
        </authorList>
    </citation>
    <scope>NUCLEOTIDE SEQUENCE</scope>
    <source>
        <tissue evidence="1">Shoot tissue taken approximately 20 cm above the soil surface</tissue>
    </source>
</reference>
<accession>A0A0A9AXT7</accession>
<reference evidence="1" key="2">
    <citation type="journal article" date="2015" name="Data Brief">
        <title>Shoot transcriptome of the giant reed, Arundo donax.</title>
        <authorList>
            <person name="Barrero R.A."/>
            <person name="Guerrero F.D."/>
            <person name="Moolhuijzen P."/>
            <person name="Goolsby J.A."/>
            <person name="Tidwell J."/>
            <person name="Bellgard S.E."/>
            <person name="Bellgard M.I."/>
        </authorList>
    </citation>
    <scope>NUCLEOTIDE SEQUENCE</scope>
    <source>
        <tissue evidence="1">Shoot tissue taken approximately 20 cm above the soil surface</tissue>
    </source>
</reference>
<proteinExistence type="predicted"/>